<organism evidence="2 3">
    <name type="scientific">Mojavia pulchra JT2-VF2</name>
    <dbReference type="NCBI Taxonomy" id="287848"/>
    <lineage>
        <taxon>Bacteria</taxon>
        <taxon>Bacillati</taxon>
        <taxon>Cyanobacteriota</taxon>
        <taxon>Cyanophyceae</taxon>
        <taxon>Nostocales</taxon>
        <taxon>Nostocaceae</taxon>
    </lineage>
</organism>
<dbReference type="Proteomes" id="UP000715781">
    <property type="component" value="Unassembled WGS sequence"/>
</dbReference>
<reference evidence="2" key="1">
    <citation type="submission" date="2021-05" db="EMBL/GenBank/DDBJ databases">
        <authorList>
            <person name="Pietrasiak N."/>
            <person name="Ward R."/>
            <person name="Stajich J.E."/>
            <person name="Kurbessoian T."/>
        </authorList>
    </citation>
    <scope>NUCLEOTIDE SEQUENCE</scope>
    <source>
        <strain evidence="2">JT2-VF2</strain>
    </source>
</reference>
<evidence type="ECO:0000313" key="3">
    <source>
        <dbReference type="Proteomes" id="UP000715781"/>
    </source>
</evidence>
<name>A0A951UFF6_9NOST</name>
<dbReference type="AlphaFoldDB" id="A0A951UFF6"/>
<keyword evidence="1" id="KW-0812">Transmembrane</keyword>
<evidence type="ECO:0000256" key="1">
    <source>
        <dbReference type="SAM" id="Phobius"/>
    </source>
</evidence>
<keyword evidence="1" id="KW-1133">Transmembrane helix</keyword>
<gene>
    <name evidence="2" type="ORF">KME32_09980</name>
</gene>
<evidence type="ECO:0000313" key="2">
    <source>
        <dbReference type="EMBL" id="MBW4561467.1"/>
    </source>
</evidence>
<feature type="transmembrane region" description="Helical" evidence="1">
    <location>
        <begin position="26"/>
        <end position="45"/>
    </location>
</feature>
<proteinExistence type="predicted"/>
<accession>A0A951UFF6</accession>
<reference evidence="2" key="2">
    <citation type="journal article" date="2022" name="Microbiol. Resour. Announc.">
        <title>Metagenome Sequencing to Explore Phylogenomics of Terrestrial Cyanobacteria.</title>
        <authorList>
            <person name="Ward R.D."/>
            <person name="Stajich J.E."/>
            <person name="Johansen J.R."/>
            <person name="Huntemann M."/>
            <person name="Clum A."/>
            <person name="Foster B."/>
            <person name="Foster B."/>
            <person name="Roux S."/>
            <person name="Palaniappan K."/>
            <person name="Varghese N."/>
            <person name="Mukherjee S."/>
            <person name="Reddy T.B.K."/>
            <person name="Daum C."/>
            <person name="Copeland A."/>
            <person name="Chen I.A."/>
            <person name="Ivanova N.N."/>
            <person name="Kyrpides N.C."/>
            <person name="Shapiro N."/>
            <person name="Eloe-Fadrosh E.A."/>
            <person name="Pietrasiak N."/>
        </authorList>
    </citation>
    <scope>NUCLEOTIDE SEQUENCE</scope>
    <source>
        <strain evidence="2">JT2-VF2</strain>
    </source>
</reference>
<dbReference type="EMBL" id="JAHHHN010000004">
    <property type="protein sequence ID" value="MBW4561467.1"/>
    <property type="molecule type" value="Genomic_DNA"/>
</dbReference>
<sequence>MTIHLRVTTAIAYSLPLFYVMSQNQLHSNINVLYIITYAGIVIYAK</sequence>
<keyword evidence="1" id="KW-0472">Membrane</keyword>
<comment type="caution">
    <text evidence="2">The sequence shown here is derived from an EMBL/GenBank/DDBJ whole genome shotgun (WGS) entry which is preliminary data.</text>
</comment>
<protein>
    <submittedName>
        <fullName evidence="2">Uncharacterized protein</fullName>
    </submittedName>
</protein>